<accession>A0A368ZK05</accession>
<gene>
    <name evidence="3" type="ORF">DFQ08_101895</name>
</gene>
<feature type="compositionally biased region" description="Low complexity" evidence="1">
    <location>
        <begin position="130"/>
        <end position="145"/>
    </location>
</feature>
<organism evidence="3 4">
    <name type="scientific">Winogradskyella arenosi</name>
    <dbReference type="NCBI Taxonomy" id="533325"/>
    <lineage>
        <taxon>Bacteria</taxon>
        <taxon>Pseudomonadati</taxon>
        <taxon>Bacteroidota</taxon>
        <taxon>Flavobacteriia</taxon>
        <taxon>Flavobacteriales</taxon>
        <taxon>Flavobacteriaceae</taxon>
        <taxon>Winogradskyella</taxon>
    </lineage>
</organism>
<proteinExistence type="predicted"/>
<dbReference type="AlphaFoldDB" id="A0A368ZK05"/>
<dbReference type="RefSeq" id="WP_114308563.1">
    <property type="nucleotide sequence ID" value="NZ_QPJO01000001.1"/>
</dbReference>
<comment type="caution">
    <text evidence="3">The sequence shown here is derived from an EMBL/GenBank/DDBJ whole genome shotgun (WGS) entry which is preliminary data.</text>
</comment>
<dbReference type="OrthoDB" id="1247025at2"/>
<feature type="region of interest" description="Disordered" evidence="1">
    <location>
        <begin position="117"/>
        <end position="145"/>
    </location>
</feature>
<dbReference type="Proteomes" id="UP000253436">
    <property type="component" value="Unassembled WGS sequence"/>
</dbReference>
<reference evidence="3 4" key="1">
    <citation type="submission" date="2018-07" db="EMBL/GenBank/DDBJ databases">
        <title>Genomic Encyclopedia of Type Strains, Phase III (KMG-III): the genomes of soil and plant-associated and newly described type strains.</title>
        <authorList>
            <person name="Whitman W."/>
        </authorList>
    </citation>
    <scope>NUCLEOTIDE SEQUENCE [LARGE SCALE GENOMIC DNA]</scope>
    <source>
        <strain evidence="3 4">CECT 7958</strain>
    </source>
</reference>
<protein>
    <submittedName>
        <fullName evidence="3">Uncharacterized protein</fullName>
    </submittedName>
</protein>
<evidence type="ECO:0000313" key="4">
    <source>
        <dbReference type="Proteomes" id="UP000253436"/>
    </source>
</evidence>
<evidence type="ECO:0000256" key="1">
    <source>
        <dbReference type="SAM" id="MobiDB-lite"/>
    </source>
</evidence>
<feature type="transmembrane region" description="Helical" evidence="2">
    <location>
        <begin position="45"/>
        <end position="65"/>
    </location>
</feature>
<sequence length="255" mass="28555">MAPLKFEDTIKSKLEERSLSPSAEAWTKLSDRLDAETQSTKKSKYWWWSIAASLLIMLAVSVQWLQKEETKQLAPVVVQETIAIPTQETPKALSFEQIPVDVTEDAKLKQAKKVRINREQPSNLERKTPAALKASSSLELTSETQTSPVDDSLLYDETEALLRAAQIEMAIGSAKEAIKLEHSAVSDAEIDALLSLASQELFKEQLEPERIQTADATRLLELVEAEMGQSFRTKVFEALKESFETVRTAVAQRNH</sequence>
<keyword evidence="4" id="KW-1185">Reference proteome</keyword>
<keyword evidence="2" id="KW-0812">Transmembrane</keyword>
<dbReference type="EMBL" id="QPJO01000001">
    <property type="protein sequence ID" value="RCW94091.1"/>
    <property type="molecule type" value="Genomic_DNA"/>
</dbReference>
<keyword evidence="2" id="KW-1133">Transmembrane helix</keyword>
<evidence type="ECO:0000313" key="3">
    <source>
        <dbReference type="EMBL" id="RCW94091.1"/>
    </source>
</evidence>
<keyword evidence="2" id="KW-0472">Membrane</keyword>
<evidence type="ECO:0000256" key="2">
    <source>
        <dbReference type="SAM" id="Phobius"/>
    </source>
</evidence>
<name>A0A368ZK05_9FLAO</name>